<feature type="region of interest" description="Disordered" evidence="1">
    <location>
        <begin position="136"/>
        <end position="169"/>
    </location>
</feature>
<keyword evidence="3" id="KW-1185">Reference proteome</keyword>
<evidence type="ECO:0000313" key="2">
    <source>
        <dbReference type="EMBL" id="KAJ7738792.1"/>
    </source>
</evidence>
<proteinExistence type="predicted"/>
<comment type="caution">
    <text evidence="2">The sequence shown here is derived from an EMBL/GenBank/DDBJ whole genome shotgun (WGS) entry which is preliminary data.</text>
</comment>
<evidence type="ECO:0000313" key="3">
    <source>
        <dbReference type="Proteomes" id="UP001215598"/>
    </source>
</evidence>
<organism evidence="2 3">
    <name type="scientific">Mycena metata</name>
    <dbReference type="NCBI Taxonomy" id="1033252"/>
    <lineage>
        <taxon>Eukaryota</taxon>
        <taxon>Fungi</taxon>
        <taxon>Dikarya</taxon>
        <taxon>Basidiomycota</taxon>
        <taxon>Agaricomycotina</taxon>
        <taxon>Agaricomycetes</taxon>
        <taxon>Agaricomycetidae</taxon>
        <taxon>Agaricales</taxon>
        <taxon>Marasmiineae</taxon>
        <taxon>Mycenaceae</taxon>
        <taxon>Mycena</taxon>
    </lineage>
</organism>
<dbReference type="EMBL" id="JARKIB010000110">
    <property type="protein sequence ID" value="KAJ7738792.1"/>
    <property type="molecule type" value="Genomic_DNA"/>
</dbReference>
<sequence length="169" mass="19041">MSSLKTDFRFNRYDSRQTFGELPRASAAEHSLYRNFQPCGPFSKVPQPYQTPACCSSVREILPPYLCFFWSLRHQAGKSTSRDLSVIIGTRWRKLPISGVAAPGIGFLEPLRIPESDSETSASHGGNWPQLIKFAQPQSCRSQAERSRATASRKLYSNPAQYSPHMKSR</sequence>
<dbReference type="Proteomes" id="UP001215598">
    <property type="component" value="Unassembled WGS sequence"/>
</dbReference>
<evidence type="ECO:0000256" key="1">
    <source>
        <dbReference type="SAM" id="MobiDB-lite"/>
    </source>
</evidence>
<reference evidence="2" key="1">
    <citation type="submission" date="2023-03" db="EMBL/GenBank/DDBJ databases">
        <title>Massive genome expansion in bonnet fungi (Mycena s.s.) driven by repeated elements and novel gene families across ecological guilds.</title>
        <authorList>
            <consortium name="Lawrence Berkeley National Laboratory"/>
            <person name="Harder C.B."/>
            <person name="Miyauchi S."/>
            <person name="Viragh M."/>
            <person name="Kuo A."/>
            <person name="Thoen E."/>
            <person name="Andreopoulos B."/>
            <person name="Lu D."/>
            <person name="Skrede I."/>
            <person name="Drula E."/>
            <person name="Henrissat B."/>
            <person name="Morin E."/>
            <person name="Kohler A."/>
            <person name="Barry K."/>
            <person name="LaButti K."/>
            <person name="Morin E."/>
            <person name="Salamov A."/>
            <person name="Lipzen A."/>
            <person name="Mereny Z."/>
            <person name="Hegedus B."/>
            <person name="Baldrian P."/>
            <person name="Stursova M."/>
            <person name="Weitz H."/>
            <person name="Taylor A."/>
            <person name="Grigoriev I.V."/>
            <person name="Nagy L.G."/>
            <person name="Martin F."/>
            <person name="Kauserud H."/>
        </authorList>
    </citation>
    <scope>NUCLEOTIDE SEQUENCE</scope>
    <source>
        <strain evidence="2">CBHHK182m</strain>
    </source>
</reference>
<gene>
    <name evidence="2" type="ORF">B0H16DRAFT_1569840</name>
</gene>
<dbReference type="AlphaFoldDB" id="A0AAD7IAP6"/>
<accession>A0AAD7IAP6</accession>
<protein>
    <submittedName>
        <fullName evidence="2">Uncharacterized protein</fullName>
    </submittedName>
</protein>
<name>A0AAD7IAP6_9AGAR</name>